<reference evidence="10" key="1">
    <citation type="submission" date="2022-03" db="EMBL/GenBank/DDBJ databases">
        <title>Draft Genome Sequence of Firmicute Strain S0AB, a Heterotrophic Iron/Sulfur-Oxidizing Extreme Acidophile.</title>
        <authorList>
            <person name="Vergara E."/>
            <person name="Pakostova E."/>
            <person name="Johnson D.B."/>
            <person name="Holmes D.S."/>
        </authorList>
    </citation>
    <scope>NUCLEOTIDE SEQUENCE</scope>
    <source>
        <strain evidence="10">S0AB</strain>
    </source>
</reference>
<evidence type="ECO:0000256" key="6">
    <source>
        <dbReference type="ARBA" id="ARBA00022967"/>
    </source>
</evidence>
<evidence type="ECO:0000256" key="3">
    <source>
        <dbReference type="ARBA" id="ARBA00022630"/>
    </source>
</evidence>
<keyword evidence="1" id="KW-0813">Transport</keyword>
<organism evidence="10 11">
    <name type="scientific">Sulfoacidibacillus ferrooxidans</name>
    <dbReference type="NCBI Taxonomy" id="2005001"/>
    <lineage>
        <taxon>Bacteria</taxon>
        <taxon>Bacillati</taxon>
        <taxon>Bacillota</taxon>
        <taxon>Bacilli</taxon>
        <taxon>Bacillales</taxon>
        <taxon>Alicyclobacillaceae</taxon>
        <taxon>Sulfoacidibacillus</taxon>
    </lineage>
</organism>
<evidence type="ECO:0000256" key="2">
    <source>
        <dbReference type="ARBA" id="ARBA00022553"/>
    </source>
</evidence>
<keyword evidence="7 9" id="KW-1133">Transmembrane helix</keyword>
<comment type="caution">
    <text evidence="10">The sequence shown here is derived from an EMBL/GenBank/DDBJ whole genome shotgun (WGS) entry which is preliminary data.</text>
</comment>
<keyword evidence="8 9" id="KW-0472">Membrane</keyword>
<dbReference type="Pfam" id="PF03116">
    <property type="entry name" value="NQR2_RnfD_RnfE"/>
    <property type="match status" value="1"/>
</dbReference>
<feature type="transmembrane region" description="Helical" evidence="9">
    <location>
        <begin position="45"/>
        <end position="65"/>
    </location>
</feature>
<name>A0A9X1VA51_9BACL</name>
<evidence type="ECO:0000256" key="5">
    <source>
        <dbReference type="ARBA" id="ARBA00022692"/>
    </source>
</evidence>
<feature type="transmembrane region" description="Helical" evidence="9">
    <location>
        <begin position="140"/>
        <end position="161"/>
    </location>
</feature>
<dbReference type="PANTHER" id="PTHR30578:SF0">
    <property type="entry name" value="ION-TRANSLOCATING OXIDOREDUCTASE COMPLEX SUBUNIT D"/>
    <property type="match status" value="1"/>
</dbReference>
<dbReference type="AlphaFoldDB" id="A0A9X1VA51"/>
<sequence length="291" mass="31699">MNTTRTMHHEQNSIRRFLKTPKGTAFTILAGLTLIASLRPEDHSGLVNALVAVVTGLIVDNVVAFLQKRKSFFSDGAIITGLIIADVLSHATPLYLVAATTIVALLSKHILKVGRKPIFNPAAFGLLMAVWVFHTGESWWGSLALLPTWLTVVVIVLGLLVTVKVNKFPQVAAFLGTYFTLLLVMAVLHVGLPSDTPADALRIPFVNTALFLSFFMLTDPPTSPAPYVQQIVFGILVAVVSTAIFAFIGGLTYLLVGLLVANLYKAVWARLFSRWNRTQKPRSTGYVSKLS</sequence>
<dbReference type="RefSeq" id="WP_241715262.1">
    <property type="nucleotide sequence ID" value="NZ_JALBUF010000008.1"/>
</dbReference>
<dbReference type="GO" id="GO:0005886">
    <property type="term" value="C:plasma membrane"/>
    <property type="evidence" value="ECO:0007669"/>
    <property type="project" value="TreeGrafter"/>
</dbReference>
<keyword evidence="6" id="KW-1278">Translocase</keyword>
<keyword evidence="3" id="KW-0285">Flavoprotein</keyword>
<feature type="transmembrane region" description="Helical" evidence="9">
    <location>
        <begin position="168"/>
        <end position="188"/>
    </location>
</feature>
<dbReference type="PANTHER" id="PTHR30578">
    <property type="entry name" value="ELECTRON TRANSPORT COMPLEX PROTEIN RNFD"/>
    <property type="match status" value="1"/>
</dbReference>
<keyword evidence="2" id="KW-0597">Phosphoprotein</keyword>
<keyword evidence="11" id="KW-1185">Reference proteome</keyword>
<feature type="transmembrane region" description="Helical" evidence="9">
    <location>
        <begin position="72"/>
        <end position="88"/>
    </location>
</feature>
<accession>A0A9X1VA51</accession>
<feature type="transmembrane region" description="Helical" evidence="9">
    <location>
        <begin position="200"/>
        <end position="218"/>
    </location>
</feature>
<dbReference type="EMBL" id="JALBUF010000008">
    <property type="protein sequence ID" value="MCI0184064.1"/>
    <property type="molecule type" value="Genomic_DNA"/>
</dbReference>
<evidence type="ECO:0000256" key="4">
    <source>
        <dbReference type="ARBA" id="ARBA00022643"/>
    </source>
</evidence>
<protein>
    <submittedName>
        <fullName evidence="10">Electron transport complex subunit RsxD</fullName>
    </submittedName>
</protein>
<feature type="transmembrane region" description="Helical" evidence="9">
    <location>
        <begin position="118"/>
        <end position="134"/>
    </location>
</feature>
<evidence type="ECO:0000313" key="10">
    <source>
        <dbReference type="EMBL" id="MCI0184064.1"/>
    </source>
</evidence>
<evidence type="ECO:0000256" key="1">
    <source>
        <dbReference type="ARBA" id="ARBA00022448"/>
    </source>
</evidence>
<gene>
    <name evidence="10" type="primary">rsxD</name>
    <name evidence="10" type="ORF">MM817_02359</name>
</gene>
<dbReference type="GO" id="GO:0055085">
    <property type="term" value="P:transmembrane transport"/>
    <property type="evidence" value="ECO:0007669"/>
    <property type="project" value="InterPro"/>
</dbReference>
<evidence type="ECO:0000256" key="9">
    <source>
        <dbReference type="SAM" id="Phobius"/>
    </source>
</evidence>
<evidence type="ECO:0000256" key="7">
    <source>
        <dbReference type="ARBA" id="ARBA00022989"/>
    </source>
</evidence>
<evidence type="ECO:0000256" key="8">
    <source>
        <dbReference type="ARBA" id="ARBA00023136"/>
    </source>
</evidence>
<evidence type="ECO:0000313" key="11">
    <source>
        <dbReference type="Proteomes" id="UP001139263"/>
    </source>
</evidence>
<dbReference type="Proteomes" id="UP001139263">
    <property type="component" value="Unassembled WGS sequence"/>
</dbReference>
<keyword evidence="4" id="KW-0288">FMN</keyword>
<keyword evidence="5 9" id="KW-0812">Transmembrane</keyword>
<feature type="transmembrane region" description="Helical" evidence="9">
    <location>
        <begin position="230"/>
        <end position="248"/>
    </location>
</feature>
<proteinExistence type="predicted"/>
<dbReference type="InterPro" id="IPR004338">
    <property type="entry name" value="NqrB/RnfD"/>
</dbReference>